<gene>
    <name evidence="4" type="ORF">BB558_000298</name>
</gene>
<keyword evidence="5" id="KW-1185">Reference proteome</keyword>
<dbReference type="InterPro" id="IPR001810">
    <property type="entry name" value="F-box_dom"/>
</dbReference>
<evidence type="ECO:0008006" key="6">
    <source>
        <dbReference type="Google" id="ProtNLM"/>
    </source>
</evidence>
<evidence type="ECO:0000256" key="1">
    <source>
        <dbReference type="ARBA" id="ARBA00022837"/>
    </source>
</evidence>
<dbReference type="PROSITE" id="PS50181">
    <property type="entry name" value="FBOX"/>
    <property type="match status" value="1"/>
</dbReference>
<evidence type="ECO:0000313" key="4">
    <source>
        <dbReference type="EMBL" id="PWA03534.1"/>
    </source>
</evidence>
<sequence>MISNLPEEIFHMVASHLTTSETLNLFLINHRFLNTLNQNFLWKRKYINDFGDLELYIKLLNDAGIPIDEKEIDLFGQNHLPVSIGSETKLYCRELNRYKQRYTKVHLISPTMLDSKRNSKDLLNEEKTKRADSVAQTLTRVKEGLLDIENTLSQKNNKSENNVEHINDIIGFFGHLSTTVLLAMNEFPWEPECFHLLGFICYMLGSNEVALEFLKIGVAVCEHEEYSHRNDDNSMDIDEMSAQIEKKLHINENTADLGIILKKKNEIMALYQTVESHIKNMRGTNPSEDFPLVTKDHKQLDERFILLLKRIFGKFDLDNDNYLNLEELGYFVTYLNVDNMITCPVSSMSTTSSIQNTFDSLITQLKSFETKLSFAGLCRFYFDQSLEDPEETRNDINKLQLLLDF</sequence>
<dbReference type="EMBL" id="MBFU01000012">
    <property type="protein sequence ID" value="PWA03534.1"/>
    <property type="molecule type" value="Genomic_DNA"/>
</dbReference>
<proteinExistence type="predicted"/>
<evidence type="ECO:0000259" key="3">
    <source>
        <dbReference type="PROSITE" id="PS50222"/>
    </source>
</evidence>
<evidence type="ECO:0000259" key="2">
    <source>
        <dbReference type="PROSITE" id="PS50181"/>
    </source>
</evidence>
<dbReference type="InterPro" id="IPR036047">
    <property type="entry name" value="F-box-like_dom_sf"/>
</dbReference>
<dbReference type="InterPro" id="IPR002048">
    <property type="entry name" value="EF_hand_dom"/>
</dbReference>
<dbReference type="InterPro" id="IPR018247">
    <property type="entry name" value="EF_Hand_1_Ca_BS"/>
</dbReference>
<dbReference type="InterPro" id="IPR011992">
    <property type="entry name" value="EF-hand-dom_pair"/>
</dbReference>
<dbReference type="PROSITE" id="PS50222">
    <property type="entry name" value="EF_HAND_2"/>
    <property type="match status" value="1"/>
</dbReference>
<dbReference type="Gene3D" id="1.10.238.10">
    <property type="entry name" value="EF-hand"/>
    <property type="match status" value="1"/>
</dbReference>
<name>A0A2U1JEU7_SMIAN</name>
<reference evidence="4 5" key="1">
    <citation type="journal article" date="2018" name="MBio">
        <title>Comparative Genomics Reveals the Core Gene Toolbox for the Fungus-Insect Symbiosis.</title>
        <authorList>
            <person name="Wang Y."/>
            <person name="Stata M."/>
            <person name="Wang W."/>
            <person name="Stajich J.E."/>
            <person name="White M.M."/>
            <person name="Moncalvo J.M."/>
        </authorList>
    </citation>
    <scope>NUCLEOTIDE SEQUENCE [LARGE SCALE GENOMIC DNA]</scope>
    <source>
        <strain evidence="4 5">AUS-126-30</strain>
    </source>
</reference>
<evidence type="ECO:0000313" key="5">
    <source>
        <dbReference type="Proteomes" id="UP000245591"/>
    </source>
</evidence>
<dbReference type="GO" id="GO:0005509">
    <property type="term" value="F:calcium ion binding"/>
    <property type="evidence" value="ECO:0007669"/>
    <property type="project" value="InterPro"/>
</dbReference>
<organism evidence="4 5">
    <name type="scientific">Smittium angustum</name>
    <dbReference type="NCBI Taxonomy" id="133377"/>
    <lineage>
        <taxon>Eukaryota</taxon>
        <taxon>Fungi</taxon>
        <taxon>Fungi incertae sedis</taxon>
        <taxon>Zoopagomycota</taxon>
        <taxon>Kickxellomycotina</taxon>
        <taxon>Harpellomycetes</taxon>
        <taxon>Harpellales</taxon>
        <taxon>Legeriomycetaceae</taxon>
        <taxon>Smittium</taxon>
    </lineage>
</organism>
<dbReference type="SUPFAM" id="SSF81383">
    <property type="entry name" value="F-box domain"/>
    <property type="match status" value="1"/>
</dbReference>
<comment type="caution">
    <text evidence="4">The sequence shown here is derived from an EMBL/GenBank/DDBJ whole genome shotgun (WGS) entry which is preliminary data.</text>
</comment>
<feature type="domain" description="EF-hand" evidence="3">
    <location>
        <begin position="303"/>
        <end position="338"/>
    </location>
</feature>
<dbReference type="Proteomes" id="UP000245591">
    <property type="component" value="Unassembled WGS sequence"/>
</dbReference>
<dbReference type="AlphaFoldDB" id="A0A2U1JEU7"/>
<keyword evidence="1" id="KW-0106">Calcium</keyword>
<dbReference type="SUPFAM" id="SSF47473">
    <property type="entry name" value="EF-hand"/>
    <property type="match status" value="1"/>
</dbReference>
<feature type="domain" description="F-box" evidence="2">
    <location>
        <begin position="1"/>
        <end position="45"/>
    </location>
</feature>
<protein>
    <recommendedName>
        <fullName evidence="6">EF-hand domain-containing protein</fullName>
    </recommendedName>
</protein>
<dbReference type="PROSITE" id="PS00018">
    <property type="entry name" value="EF_HAND_1"/>
    <property type="match status" value="1"/>
</dbReference>
<accession>A0A2U1JEU7</accession>